<proteinExistence type="predicted"/>
<dbReference type="Proteomes" id="UP000236146">
    <property type="component" value="Unassembled WGS sequence"/>
</dbReference>
<dbReference type="EMBL" id="LRQB01000031">
    <property type="protein sequence ID" value="KXA21459.1"/>
    <property type="molecule type" value="Genomic_DNA"/>
</dbReference>
<gene>
    <name evidence="8" type="ORF">BFS05_02435</name>
    <name evidence="7" type="ORF">HMPREF3208_00553</name>
</gene>
<dbReference type="Proteomes" id="UP000070687">
    <property type="component" value="Unassembled WGS sequence"/>
</dbReference>
<keyword evidence="2" id="KW-1003">Cell membrane</keyword>
<protein>
    <submittedName>
        <fullName evidence="8">MFS transporter</fullName>
    </submittedName>
    <submittedName>
        <fullName evidence="7">Transporter, major facilitator family protein</fullName>
    </submittedName>
</protein>
<feature type="transmembrane region" description="Helical" evidence="6">
    <location>
        <begin position="112"/>
        <end position="132"/>
    </location>
</feature>
<keyword evidence="5 6" id="KW-0472">Membrane</keyword>
<dbReference type="SUPFAM" id="SSF103473">
    <property type="entry name" value="MFS general substrate transporter"/>
    <property type="match status" value="1"/>
</dbReference>
<feature type="transmembrane region" description="Helical" evidence="6">
    <location>
        <begin position="152"/>
        <end position="171"/>
    </location>
</feature>
<evidence type="ECO:0000256" key="6">
    <source>
        <dbReference type="SAM" id="Phobius"/>
    </source>
</evidence>
<evidence type="ECO:0000256" key="5">
    <source>
        <dbReference type="ARBA" id="ARBA00023136"/>
    </source>
</evidence>
<keyword evidence="3 6" id="KW-0812">Transmembrane</keyword>
<evidence type="ECO:0000313" key="10">
    <source>
        <dbReference type="Proteomes" id="UP000236146"/>
    </source>
</evidence>
<dbReference type="RefSeq" id="WP_009993952.1">
    <property type="nucleotide sequence ID" value="NZ_JAJNOV010000002.1"/>
</dbReference>
<dbReference type="InterPro" id="IPR036259">
    <property type="entry name" value="MFS_trans_sf"/>
</dbReference>
<dbReference type="PATRIC" id="fig|2702.100.peg.532"/>
<feature type="transmembrane region" description="Helical" evidence="6">
    <location>
        <begin position="250"/>
        <end position="272"/>
    </location>
</feature>
<dbReference type="GO" id="GO:0022857">
    <property type="term" value="F:transmembrane transporter activity"/>
    <property type="evidence" value="ECO:0007669"/>
    <property type="project" value="InterPro"/>
</dbReference>
<feature type="transmembrane region" description="Helical" evidence="6">
    <location>
        <begin position="308"/>
        <end position="326"/>
    </location>
</feature>
<feature type="transmembrane region" description="Helical" evidence="6">
    <location>
        <begin position="362"/>
        <end position="382"/>
    </location>
</feature>
<evidence type="ECO:0000256" key="3">
    <source>
        <dbReference type="ARBA" id="ARBA00022692"/>
    </source>
</evidence>
<evidence type="ECO:0000313" key="7">
    <source>
        <dbReference type="EMBL" id="KXA21459.1"/>
    </source>
</evidence>
<dbReference type="OrthoDB" id="3243076at2"/>
<organism evidence="7 9">
    <name type="scientific">Gardnerella vaginalis</name>
    <dbReference type="NCBI Taxonomy" id="2702"/>
    <lineage>
        <taxon>Bacteria</taxon>
        <taxon>Bacillati</taxon>
        <taxon>Actinomycetota</taxon>
        <taxon>Actinomycetes</taxon>
        <taxon>Bifidobacteriales</taxon>
        <taxon>Bifidobacteriaceae</taxon>
        <taxon>Gardnerella</taxon>
    </lineage>
</organism>
<accession>A0A133NYV6</accession>
<dbReference type="Pfam" id="PF07690">
    <property type="entry name" value="MFS_1"/>
    <property type="match status" value="1"/>
</dbReference>
<feature type="transmembrane region" description="Helical" evidence="6">
    <location>
        <begin position="178"/>
        <end position="202"/>
    </location>
</feature>
<evidence type="ECO:0000256" key="2">
    <source>
        <dbReference type="ARBA" id="ARBA00022475"/>
    </source>
</evidence>
<dbReference type="InterPro" id="IPR011701">
    <property type="entry name" value="MFS"/>
</dbReference>
<dbReference type="OMA" id="DPNVLRW"/>
<feature type="transmembrane region" description="Helical" evidence="6">
    <location>
        <begin position="51"/>
        <end position="72"/>
    </location>
</feature>
<reference evidence="7 9" key="1">
    <citation type="submission" date="2016-01" db="EMBL/GenBank/DDBJ databases">
        <authorList>
            <person name="Oliw E.H."/>
        </authorList>
    </citation>
    <scope>NUCLEOTIDE SEQUENCE [LARGE SCALE GENOMIC DNA]</scope>
    <source>
        <strain evidence="7 9">PSS_7772B</strain>
    </source>
</reference>
<evidence type="ECO:0000313" key="9">
    <source>
        <dbReference type="Proteomes" id="UP000070687"/>
    </source>
</evidence>
<evidence type="ECO:0000313" key="8">
    <source>
        <dbReference type="EMBL" id="PNS43453.1"/>
    </source>
</evidence>
<dbReference type="GO" id="GO:0005886">
    <property type="term" value="C:plasma membrane"/>
    <property type="evidence" value="ECO:0007669"/>
    <property type="project" value="UniProtKB-SubCell"/>
</dbReference>
<dbReference type="AlphaFoldDB" id="A0A133NYV6"/>
<dbReference type="Gene3D" id="1.20.1250.20">
    <property type="entry name" value="MFS general substrate transporter like domains"/>
    <property type="match status" value="2"/>
</dbReference>
<dbReference type="EMBL" id="MNLH01000002">
    <property type="protein sequence ID" value="PNS43453.1"/>
    <property type="molecule type" value="Genomic_DNA"/>
</dbReference>
<dbReference type="PANTHER" id="PTHR23513:SF6">
    <property type="entry name" value="MAJOR FACILITATOR SUPERFAMILY ASSOCIATED DOMAIN-CONTAINING PROTEIN"/>
    <property type="match status" value="1"/>
</dbReference>
<sequence>MTNLFKPYRGYLRLAASDFLSNYATTLASTTIQLWLLNSLFIGFQQSSHYLSLYLTLTAISELVAGLFSGALAEHVGIFRTTVAACLARMIAGLCIIAIVSVSFSTPSANKLLLFWCVCILVMVTTACDTFYFPAITSFVNRVTKNDDLINVLSLLRFTSLMGTLVGPAVAGFASSKYLYIPILFTETIALAGIIIFIYFIYKHAVRTGIYTSDVADENPEYSQGFLATWARGMATFVKNQTYRTLAPFAILEAIASTGISFAGVLLFSMVLHSAEGYGWYLSAMSLGYALSYLIAPKVSSKMSFSMLLTLSHILVTLSIIGLALAPNAIAAVVFGFLFAFFQGVVNPPFQTVFIHAVDDNLVGQVMSVFISVVAAIGAVSYPLWDYAYSHMTIPSLHAESGIIVIAALIHFILVLICIFDKRLRSIKAE</sequence>
<feature type="transmembrane region" description="Helical" evidence="6">
    <location>
        <begin position="278"/>
        <end position="296"/>
    </location>
</feature>
<evidence type="ECO:0000256" key="1">
    <source>
        <dbReference type="ARBA" id="ARBA00004651"/>
    </source>
</evidence>
<feature type="transmembrane region" description="Helical" evidence="6">
    <location>
        <begin position="20"/>
        <end position="44"/>
    </location>
</feature>
<feature type="transmembrane region" description="Helical" evidence="6">
    <location>
        <begin position="332"/>
        <end position="350"/>
    </location>
</feature>
<reference evidence="8 10" key="2">
    <citation type="submission" date="2016-10" db="EMBL/GenBank/DDBJ databases">
        <authorList>
            <person name="Varghese N."/>
        </authorList>
    </citation>
    <scope>NUCLEOTIDE SEQUENCE [LARGE SCALE GENOMIC DNA]</scope>
    <source>
        <strain evidence="8 10">KA00225</strain>
    </source>
</reference>
<feature type="transmembrane region" description="Helical" evidence="6">
    <location>
        <begin position="402"/>
        <end position="420"/>
    </location>
</feature>
<comment type="caution">
    <text evidence="7">The sequence shown here is derived from an EMBL/GenBank/DDBJ whole genome shotgun (WGS) entry which is preliminary data.</text>
</comment>
<evidence type="ECO:0000256" key="4">
    <source>
        <dbReference type="ARBA" id="ARBA00022989"/>
    </source>
</evidence>
<dbReference type="GeneID" id="45577294"/>
<name>A0A133NYV6_GARVA</name>
<feature type="transmembrane region" description="Helical" evidence="6">
    <location>
        <begin position="78"/>
        <end position="100"/>
    </location>
</feature>
<dbReference type="PANTHER" id="PTHR23513">
    <property type="entry name" value="INTEGRAL MEMBRANE EFFLUX PROTEIN-RELATED"/>
    <property type="match status" value="1"/>
</dbReference>
<keyword evidence="4 6" id="KW-1133">Transmembrane helix</keyword>
<comment type="subcellular location">
    <subcellularLocation>
        <location evidence="1">Cell membrane</location>
        <topology evidence="1">Multi-pass membrane protein</topology>
    </subcellularLocation>
</comment>